<feature type="transmembrane region" description="Helical" evidence="9">
    <location>
        <begin position="452"/>
        <end position="471"/>
    </location>
</feature>
<evidence type="ECO:0000256" key="8">
    <source>
        <dbReference type="SAM" id="MobiDB-lite"/>
    </source>
</evidence>
<organism evidence="11 12">
    <name type="scientific">Colletotrichum asianum</name>
    <dbReference type="NCBI Taxonomy" id="702518"/>
    <lineage>
        <taxon>Eukaryota</taxon>
        <taxon>Fungi</taxon>
        <taxon>Dikarya</taxon>
        <taxon>Ascomycota</taxon>
        <taxon>Pezizomycotina</taxon>
        <taxon>Sordariomycetes</taxon>
        <taxon>Hypocreomycetidae</taxon>
        <taxon>Glomerellales</taxon>
        <taxon>Glomerellaceae</taxon>
        <taxon>Colletotrichum</taxon>
        <taxon>Colletotrichum gloeosporioides species complex</taxon>
    </lineage>
</organism>
<dbReference type="PROSITE" id="PS50850">
    <property type="entry name" value="MFS"/>
    <property type="match status" value="1"/>
</dbReference>
<keyword evidence="12" id="KW-1185">Reference proteome</keyword>
<dbReference type="GO" id="GO:0005886">
    <property type="term" value="C:plasma membrane"/>
    <property type="evidence" value="ECO:0007669"/>
    <property type="project" value="TreeGrafter"/>
</dbReference>
<feature type="transmembrane region" description="Helical" evidence="9">
    <location>
        <begin position="274"/>
        <end position="294"/>
    </location>
</feature>
<feature type="transmembrane region" description="Helical" evidence="9">
    <location>
        <begin position="565"/>
        <end position="584"/>
    </location>
</feature>
<evidence type="ECO:0000313" key="11">
    <source>
        <dbReference type="EMBL" id="KAF0316847.1"/>
    </source>
</evidence>
<proteinExistence type="inferred from homology"/>
<name>A0A8H3W217_9PEZI</name>
<keyword evidence="7 9" id="KW-0472">Membrane</keyword>
<evidence type="ECO:0000313" key="12">
    <source>
        <dbReference type="Proteomes" id="UP000434172"/>
    </source>
</evidence>
<dbReference type="InterPro" id="IPR036259">
    <property type="entry name" value="MFS_trans_sf"/>
</dbReference>
<comment type="caution">
    <text evidence="11">The sequence shown here is derived from an EMBL/GenBank/DDBJ whole genome shotgun (WGS) entry which is preliminary data.</text>
</comment>
<evidence type="ECO:0000256" key="9">
    <source>
        <dbReference type="SAM" id="Phobius"/>
    </source>
</evidence>
<keyword evidence="4 9" id="KW-0812">Transmembrane</keyword>
<feature type="transmembrane region" description="Helical" evidence="9">
    <location>
        <begin position="424"/>
        <end position="445"/>
    </location>
</feature>
<dbReference type="SUPFAM" id="SSF103473">
    <property type="entry name" value="MFS general substrate transporter"/>
    <property type="match status" value="1"/>
</dbReference>
<evidence type="ECO:0000259" key="10">
    <source>
        <dbReference type="PROSITE" id="PS50850"/>
    </source>
</evidence>
<feature type="region of interest" description="Disordered" evidence="8">
    <location>
        <begin position="607"/>
        <end position="631"/>
    </location>
</feature>
<dbReference type="AlphaFoldDB" id="A0A8H3W217"/>
<feature type="transmembrane region" description="Helical" evidence="9">
    <location>
        <begin position="300"/>
        <end position="320"/>
    </location>
</feature>
<dbReference type="Pfam" id="PF07690">
    <property type="entry name" value="MFS_1"/>
    <property type="match status" value="1"/>
</dbReference>
<dbReference type="Proteomes" id="UP000434172">
    <property type="component" value="Unassembled WGS sequence"/>
</dbReference>
<feature type="transmembrane region" description="Helical" evidence="9">
    <location>
        <begin position="359"/>
        <end position="377"/>
    </location>
</feature>
<accession>A0A8H3W217</accession>
<evidence type="ECO:0000256" key="5">
    <source>
        <dbReference type="ARBA" id="ARBA00022989"/>
    </source>
</evidence>
<evidence type="ECO:0000256" key="2">
    <source>
        <dbReference type="ARBA" id="ARBA00008335"/>
    </source>
</evidence>
<feature type="transmembrane region" description="Helical" evidence="9">
    <location>
        <begin position="491"/>
        <end position="512"/>
    </location>
</feature>
<evidence type="ECO:0000256" key="4">
    <source>
        <dbReference type="ARBA" id="ARBA00022692"/>
    </source>
</evidence>
<dbReference type="PANTHER" id="PTHR23501">
    <property type="entry name" value="MAJOR FACILITATOR SUPERFAMILY"/>
    <property type="match status" value="1"/>
</dbReference>
<dbReference type="GO" id="GO:0015343">
    <property type="term" value="F:siderophore-iron transmembrane transporter activity"/>
    <property type="evidence" value="ECO:0007669"/>
    <property type="project" value="TreeGrafter"/>
</dbReference>
<keyword evidence="5 9" id="KW-1133">Transmembrane helix</keyword>
<comment type="similarity">
    <text evidence="2">Belongs to the major facilitator superfamily.</text>
</comment>
<comment type="subcellular location">
    <subcellularLocation>
        <location evidence="1">Membrane</location>
        <topology evidence="1">Multi-pass membrane protein</topology>
    </subcellularLocation>
</comment>
<feature type="domain" description="Major facilitator superfamily (MFS) profile" evidence="10">
    <location>
        <begin position="56"/>
        <end position="588"/>
    </location>
</feature>
<evidence type="ECO:0000256" key="7">
    <source>
        <dbReference type="ARBA" id="ARBA00023136"/>
    </source>
</evidence>
<gene>
    <name evidence="11" type="ORF">GQ607_015921</name>
</gene>
<dbReference type="InterPro" id="IPR011701">
    <property type="entry name" value="MFS"/>
</dbReference>
<dbReference type="Gene3D" id="1.20.1250.20">
    <property type="entry name" value="MFS general substrate transporter like domains"/>
    <property type="match status" value="2"/>
</dbReference>
<dbReference type="EMBL" id="WOWK01000146">
    <property type="protein sequence ID" value="KAF0316847.1"/>
    <property type="molecule type" value="Genomic_DNA"/>
</dbReference>
<feature type="transmembrane region" description="Helical" evidence="9">
    <location>
        <begin position="121"/>
        <end position="140"/>
    </location>
</feature>
<feature type="transmembrane region" description="Helical" evidence="9">
    <location>
        <begin position="398"/>
        <end position="418"/>
    </location>
</feature>
<keyword evidence="6" id="KW-0406">Ion transport</keyword>
<dbReference type="FunFam" id="1.20.1250.20:FF:000197">
    <property type="entry name" value="Siderophore iron transporter 1"/>
    <property type="match status" value="1"/>
</dbReference>
<feature type="transmembrane region" description="Helical" evidence="9">
    <location>
        <begin position="216"/>
        <end position="236"/>
    </location>
</feature>
<keyword evidence="3" id="KW-0813">Transport</keyword>
<dbReference type="PANTHER" id="PTHR23501:SF87">
    <property type="entry name" value="SIDEROPHORE IRON TRANSPORTER 2"/>
    <property type="match status" value="1"/>
</dbReference>
<protein>
    <recommendedName>
        <fullName evidence="10">Major facilitator superfamily (MFS) profile domain-containing protein</fullName>
    </recommendedName>
</protein>
<evidence type="ECO:0000256" key="6">
    <source>
        <dbReference type="ARBA" id="ARBA00023065"/>
    </source>
</evidence>
<dbReference type="InterPro" id="IPR020846">
    <property type="entry name" value="MFS_dom"/>
</dbReference>
<evidence type="ECO:0000256" key="1">
    <source>
        <dbReference type="ARBA" id="ARBA00004141"/>
    </source>
</evidence>
<evidence type="ECO:0000256" key="3">
    <source>
        <dbReference type="ARBA" id="ARBA00022448"/>
    </source>
</evidence>
<reference evidence="11 12" key="1">
    <citation type="submission" date="2019-12" db="EMBL/GenBank/DDBJ databases">
        <title>A genome sequence resource for the geographically widespread anthracnose pathogen Colletotrichum asianum.</title>
        <authorList>
            <person name="Meng Y."/>
        </authorList>
    </citation>
    <scope>NUCLEOTIDE SEQUENCE [LARGE SCALE GENOMIC DNA]</scope>
    <source>
        <strain evidence="11 12">ICMP 18580</strain>
    </source>
</reference>
<sequence length="631" mass="68398">MSDEERPESKQEVLEIRTIVARPMARDESDAVSTHGSIQEGVRGIEAISLSWTGKALAIAYIGIMLMAFTTSLEGQVTLPLLVYVTSSFRQHSLVSTVSVVQGVINAVVKPPMAKIADVFGRLEAFTLSVFLFVLGYIQMSASTNVQTFASAQIFYSAGSTGMLILQQIFIADTSDLSNRALFSTLPDIPYLFTTWMGPPIAKSIYESSGDWRWGYAMWTIILPVAFLPLALLLFLNGRRARALNLAPQGSPTLRGGFFTILGNIWRDLDVGGIILLSGGFTLILVPCTISSTVPDGWENGGIVAMVTLGVLLLVLFPLWEVSTQLGRQLGVKGALGSVLANMSPYPLVPLHLLKSRTFSAGSMLAVFYFMAFYLSVQPYYYSYLLVVRNLDIQPASYILNIFYQSSTVASIVISLLIKLTNHYKWFVVAGSCMYLTGMGLMMHFRTQDASLSAIVFTQILVGAGGGFLNVPAQVGVQASAGHQYVGTATAIFLTLTSLGGAIGSAISGALWGRLVPEKLRLYLPEGAKDQVSVIYGSIVEAQAYAVGSPERDAINRAYQETMTTLLTIALVICVPVLICGLLMTDYSLNDMNQGVKGRVIGGEVDRSEQKRGDRRSYAKKVVDSFKGRSS</sequence>
<feature type="transmembrane region" description="Helical" evidence="9">
    <location>
        <begin position="56"/>
        <end position="73"/>
    </location>
</feature>
<dbReference type="OrthoDB" id="4088837at2759"/>